<dbReference type="Proteomes" id="UP001159428">
    <property type="component" value="Unassembled WGS sequence"/>
</dbReference>
<evidence type="ECO:0000256" key="2">
    <source>
        <dbReference type="ARBA" id="ARBA00022771"/>
    </source>
</evidence>
<evidence type="ECO:0000313" key="5">
    <source>
        <dbReference type="EMBL" id="CAH3128142.1"/>
    </source>
</evidence>
<dbReference type="PANTHER" id="PTHR10131:SF94">
    <property type="entry name" value="TNF RECEPTOR-ASSOCIATED FACTOR 4"/>
    <property type="match status" value="1"/>
</dbReference>
<feature type="domain" description="Zinc finger C3HC4 RING-type" evidence="4">
    <location>
        <begin position="28"/>
        <end position="57"/>
    </location>
</feature>
<name>A0AAU9WWF4_9CNID</name>
<sequence>MAESTTDEHRPEGYDEDFVEAVDQDLQCLICHLPLKEPIQTRCGHRVFKDCLEEYIRRYKFMINKILLIMDPCGTNEYSFNFAKSRRCSTNISIPFVREFIHFEDECPPSIISCPYALMGCQMKIQRQAAESHLESATRVHLDLVSVNLRETEVKYGYREVKLNNTESKLK</sequence>
<evidence type="ECO:0000313" key="6">
    <source>
        <dbReference type="Proteomes" id="UP001159428"/>
    </source>
</evidence>
<keyword evidence="2" id="KW-0863">Zinc-finger</keyword>
<dbReference type="Gene3D" id="3.30.40.10">
    <property type="entry name" value="Zinc/RING finger domain, C3HC4 (zinc finger)"/>
    <property type="match status" value="1"/>
</dbReference>
<keyword evidence="1" id="KW-0479">Metal-binding</keyword>
<accession>A0AAU9WWF4</accession>
<dbReference type="AlphaFoldDB" id="A0AAU9WWF4"/>
<keyword evidence="3" id="KW-0862">Zinc</keyword>
<organism evidence="5 6">
    <name type="scientific">Pocillopora meandrina</name>
    <dbReference type="NCBI Taxonomy" id="46732"/>
    <lineage>
        <taxon>Eukaryota</taxon>
        <taxon>Metazoa</taxon>
        <taxon>Cnidaria</taxon>
        <taxon>Anthozoa</taxon>
        <taxon>Hexacorallia</taxon>
        <taxon>Scleractinia</taxon>
        <taxon>Astrocoeniina</taxon>
        <taxon>Pocilloporidae</taxon>
        <taxon>Pocillopora</taxon>
    </lineage>
</organism>
<dbReference type="GO" id="GO:0008270">
    <property type="term" value="F:zinc ion binding"/>
    <property type="evidence" value="ECO:0007669"/>
    <property type="project" value="UniProtKB-KW"/>
</dbReference>
<evidence type="ECO:0000256" key="3">
    <source>
        <dbReference type="ARBA" id="ARBA00022833"/>
    </source>
</evidence>
<dbReference type="InterPro" id="IPR013083">
    <property type="entry name" value="Znf_RING/FYVE/PHD"/>
</dbReference>
<evidence type="ECO:0000259" key="4">
    <source>
        <dbReference type="Pfam" id="PF00097"/>
    </source>
</evidence>
<keyword evidence="6" id="KW-1185">Reference proteome</keyword>
<gene>
    <name evidence="5" type="ORF">PMEA_00013316</name>
</gene>
<proteinExistence type="predicted"/>
<dbReference type="EMBL" id="CALNXJ010000023">
    <property type="protein sequence ID" value="CAH3128142.1"/>
    <property type="molecule type" value="Genomic_DNA"/>
</dbReference>
<comment type="caution">
    <text evidence="5">The sequence shown here is derived from an EMBL/GenBank/DDBJ whole genome shotgun (WGS) entry which is preliminary data.</text>
</comment>
<dbReference type="Pfam" id="PF00097">
    <property type="entry name" value="zf-C3HC4"/>
    <property type="match status" value="1"/>
</dbReference>
<protein>
    <recommendedName>
        <fullName evidence="4">Zinc finger C3HC4 RING-type domain-containing protein</fullName>
    </recommendedName>
</protein>
<dbReference type="PANTHER" id="PTHR10131">
    <property type="entry name" value="TNF RECEPTOR ASSOCIATED FACTOR"/>
    <property type="match status" value="1"/>
</dbReference>
<dbReference type="GO" id="GO:0043122">
    <property type="term" value="P:regulation of canonical NF-kappaB signal transduction"/>
    <property type="evidence" value="ECO:0007669"/>
    <property type="project" value="TreeGrafter"/>
</dbReference>
<evidence type="ECO:0000256" key="1">
    <source>
        <dbReference type="ARBA" id="ARBA00022723"/>
    </source>
</evidence>
<dbReference type="GO" id="GO:0005164">
    <property type="term" value="F:tumor necrosis factor receptor binding"/>
    <property type="evidence" value="ECO:0007669"/>
    <property type="project" value="TreeGrafter"/>
</dbReference>
<dbReference type="GO" id="GO:0031625">
    <property type="term" value="F:ubiquitin protein ligase binding"/>
    <property type="evidence" value="ECO:0007669"/>
    <property type="project" value="TreeGrafter"/>
</dbReference>
<reference evidence="5 6" key="1">
    <citation type="submission" date="2022-05" db="EMBL/GenBank/DDBJ databases">
        <authorList>
            <consortium name="Genoscope - CEA"/>
            <person name="William W."/>
        </authorList>
    </citation>
    <scope>NUCLEOTIDE SEQUENCE [LARGE SCALE GENOMIC DNA]</scope>
</reference>
<dbReference type="SUPFAM" id="SSF57850">
    <property type="entry name" value="RING/U-box"/>
    <property type="match status" value="1"/>
</dbReference>
<dbReference type="InterPro" id="IPR018957">
    <property type="entry name" value="Znf_C3HC4_RING-type"/>
</dbReference>